<dbReference type="GO" id="GO:0003700">
    <property type="term" value="F:DNA-binding transcription factor activity"/>
    <property type="evidence" value="ECO:0007669"/>
    <property type="project" value="InterPro"/>
</dbReference>
<keyword evidence="2" id="KW-0805">Transcription regulation</keyword>
<dbReference type="GO" id="GO:0043565">
    <property type="term" value="F:sequence-specific DNA binding"/>
    <property type="evidence" value="ECO:0007669"/>
    <property type="project" value="TreeGrafter"/>
</dbReference>
<evidence type="ECO:0000313" key="8">
    <source>
        <dbReference type="Proteomes" id="UP000062998"/>
    </source>
</evidence>
<dbReference type="Gene3D" id="1.10.10.10">
    <property type="entry name" value="Winged helix-like DNA-binding domain superfamily/Winged helix DNA-binding domain"/>
    <property type="match status" value="1"/>
</dbReference>
<dbReference type="GO" id="GO:0006351">
    <property type="term" value="P:DNA-templated transcription"/>
    <property type="evidence" value="ECO:0007669"/>
    <property type="project" value="TreeGrafter"/>
</dbReference>
<evidence type="ECO:0000256" key="3">
    <source>
        <dbReference type="ARBA" id="ARBA00023125"/>
    </source>
</evidence>
<comment type="similarity">
    <text evidence="1">Belongs to the LysR transcriptional regulatory family.</text>
</comment>
<dbReference type="RefSeq" id="WP_060327301.1">
    <property type="nucleotide sequence ID" value="NZ_LPIU01000068.1"/>
</dbReference>
<evidence type="ECO:0000259" key="6">
    <source>
        <dbReference type="PROSITE" id="PS50931"/>
    </source>
</evidence>
<gene>
    <name evidence="7" type="ORF">WL73_28505</name>
</gene>
<reference evidence="7 8" key="1">
    <citation type="submission" date="2015-11" db="EMBL/GenBank/DDBJ databases">
        <title>Expanding the genomic diversity of Burkholderia species for the development of highly accurate diagnostics.</title>
        <authorList>
            <person name="Sahl J."/>
            <person name="Keim P."/>
            <person name="Wagner D."/>
        </authorList>
    </citation>
    <scope>NUCLEOTIDE SEQUENCE [LARGE SCALE GENOMIC DNA]</scope>
    <source>
        <strain evidence="7 8">MSMB2167WGS</strain>
    </source>
</reference>
<dbReference type="PANTHER" id="PTHR30537">
    <property type="entry name" value="HTH-TYPE TRANSCRIPTIONAL REGULATOR"/>
    <property type="match status" value="1"/>
</dbReference>
<dbReference type="PANTHER" id="PTHR30537:SF79">
    <property type="entry name" value="TRANSCRIPTIONAL REGULATOR-RELATED"/>
    <property type="match status" value="1"/>
</dbReference>
<name>A0A107FUF8_9BURK</name>
<dbReference type="Gene3D" id="3.40.190.10">
    <property type="entry name" value="Periplasmic binding protein-like II"/>
    <property type="match status" value="2"/>
</dbReference>
<feature type="domain" description="HTH lysR-type" evidence="6">
    <location>
        <begin position="43"/>
        <end position="100"/>
    </location>
</feature>
<protein>
    <submittedName>
        <fullName evidence="7">LysR family transcriptional regulator</fullName>
    </submittedName>
</protein>
<comment type="caution">
    <text evidence="7">The sequence shown here is derived from an EMBL/GenBank/DDBJ whole genome shotgun (WGS) entry which is preliminary data.</text>
</comment>
<dbReference type="InterPro" id="IPR036390">
    <property type="entry name" value="WH_DNA-bd_sf"/>
</dbReference>
<sequence length="337" mass="36701">MNMAHTSARRSTRGPREPAAVGSASGSAPVPPPASLPAPGARPPLANLETVCTVAREGSFLAAAEVAGLTHGAISRRVAAVENWLGMTLFERHARGVRLTPDGQRFVGRIEQAFAIIDGAADQWRSPRSPQLVKLSVVPAFAKLWFFEHQTAFEREAPPLRIELDIGHRNADIARGDADLGIRYGRGNWRDLEVKPFMPETLYPVANHTLAAQLTKQRHQRGDAALLDVPLLHDGDATGWRAWFGALDIPLKPRAQDRRFEDYTVVLAAAEAGLGVALARTPLAAAYLERSGLVRVSRHEVASPLSYYFVHAKGESRPHVLALIERMQRVLAAAPSK</sequence>
<dbReference type="PROSITE" id="PS50931">
    <property type="entry name" value="HTH_LYSR"/>
    <property type="match status" value="1"/>
</dbReference>
<proteinExistence type="inferred from homology"/>
<organism evidence="7 8">
    <name type="scientific">Burkholderia ubonensis</name>
    <dbReference type="NCBI Taxonomy" id="101571"/>
    <lineage>
        <taxon>Bacteria</taxon>
        <taxon>Pseudomonadati</taxon>
        <taxon>Pseudomonadota</taxon>
        <taxon>Betaproteobacteria</taxon>
        <taxon>Burkholderiales</taxon>
        <taxon>Burkholderiaceae</taxon>
        <taxon>Burkholderia</taxon>
        <taxon>Burkholderia cepacia complex</taxon>
    </lineage>
</organism>
<dbReference type="InterPro" id="IPR036388">
    <property type="entry name" value="WH-like_DNA-bd_sf"/>
</dbReference>
<dbReference type="InterPro" id="IPR058163">
    <property type="entry name" value="LysR-type_TF_proteobact-type"/>
</dbReference>
<dbReference type="EMBL" id="LPIX01000105">
    <property type="protein sequence ID" value="KWD92810.1"/>
    <property type="molecule type" value="Genomic_DNA"/>
</dbReference>
<feature type="compositionally biased region" description="Pro residues" evidence="5">
    <location>
        <begin position="29"/>
        <end position="42"/>
    </location>
</feature>
<dbReference type="AlphaFoldDB" id="A0A107FUF8"/>
<dbReference type="Pfam" id="PF03466">
    <property type="entry name" value="LysR_substrate"/>
    <property type="match status" value="1"/>
</dbReference>
<accession>A0A107FUF8</accession>
<evidence type="ECO:0000256" key="5">
    <source>
        <dbReference type="SAM" id="MobiDB-lite"/>
    </source>
</evidence>
<evidence type="ECO:0000256" key="4">
    <source>
        <dbReference type="ARBA" id="ARBA00023163"/>
    </source>
</evidence>
<dbReference type="Pfam" id="PF00126">
    <property type="entry name" value="HTH_1"/>
    <property type="match status" value="1"/>
</dbReference>
<evidence type="ECO:0000256" key="1">
    <source>
        <dbReference type="ARBA" id="ARBA00009437"/>
    </source>
</evidence>
<keyword evidence="3" id="KW-0238">DNA-binding</keyword>
<dbReference type="InterPro" id="IPR005119">
    <property type="entry name" value="LysR_subst-bd"/>
</dbReference>
<dbReference type="SUPFAM" id="SSF46785">
    <property type="entry name" value="Winged helix' DNA-binding domain"/>
    <property type="match status" value="1"/>
</dbReference>
<dbReference type="InterPro" id="IPR000847">
    <property type="entry name" value="LysR_HTH_N"/>
</dbReference>
<evidence type="ECO:0000313" key="7">
    <source>
        <dbReference type="EMBL" id="KWD92810.1"/>
    </source>
</evidence>
<dbReference type="SUPFAM" id="SSF53850">
    <property type="entry name" value="Periplasmic binding protein-like II"/>
    <property type="match status" value="1"/>
</dbReference>
<dbReference type="Proteomes" id="UP000062998">
    <property type="component" value="Unassembled WGS sequence"/>
</dbReference>
<keyword evidence="4" id="KW-0804">Transcription</keyword>
<evidence type="ECO:0000256" key="2">
    <source>
        <dbReference type="ARBA" id="ARBA00023015"/>
    </source>
</evidence>
<feature type="region of interest" description="Disordered" evidence="5">
    <location>
        <begin position="1"/>
        <end position="42"/>
    </location>
</feature>
<feature type="compositionally biased region" description="Low complexity" evidence="5">
    <location>
        <begin position="18"/>
        <end position="28"/>
    </location>
</feature>